<reference evidence="3" key="1">
    <citation type="submission" date="2022-07" db="EMBL/GenBank/DDBJ databases">
        <title>Genome Sequence of Xylaria arbuscula.</title>
        <authorList>
            <person name="Buettner E."/>
        </authorList>
    </citation>
    <scope>NUCLEOTIDE SEQUENCE</scope>
    <source>
        <strain evidence="3">VT107</strain>
    </source>
</reference>
<feature type="region of interest" description="Disordered" evidence="1">
    <location>
        <begin position="46"/>
        <end position="397"/>
    </location>
</feature>
<keyword evidence="4" id="KW-1185">Reference proteome</keyword>
<feature type="region of interest" description="Disordered" evidence="1">
    <location>
        <begin position="1"/>
        <end position="21"/>
    </location>
</feature>
<comment type="caution">
    <text evidence="3">The sequence shown here is derived from an EMBL/GenBank/DDBJ whole genome shotgun (WGS) entry which is preliminary data.</text>
</comment>
<feature type="compositionally biased region" description="Gly residues" evidence="1">
    <location>
        <begin position="155"/>
        <end position="168"/>
    </location>
</feature>
<feature type="compositionally biased region" description="Low complexity" evidence="1">
    <location>
        <begin position="384"/>
        <end position="397"/>
    </location>
</feature>
<gene>
    <name evidence="3" type="ORF">NPX13_g557</name>
</gene>
<dbReference type="SMART" id="SM00456">
    <property type="entry name" value="WW"/>
    <property type="match status" value="1"/>
</dbReference>
<feature type="compositionally biased region" description="Gly residues" evidence="1">
    <location>
        <begin position="210"/>
        <end position="220"/>
    </location>
</feature>
<dbReference type="SUPFAM" id="SSF51045">
    <property type="entry name" value="WW domain"/>
    <property type="match status" value="1"/>
</dbReference>
<dbReference type="Proteomes" id="UP001148614">
    <property type="component" value="Unassembled WGS sequence"/>
</dbReference>
<dbReference type="Pfam" id="PF00397">
    <property type="entry name" value="WW"/>
    <property type="match status" value="1"/>
</dbReference>
<feature type="compositionally biased region" description="Polar residues" evidence="1">
    <location>
        <begin position="225"/>
        <end position="272"/>
    </location>
</feature>
<evidence type="ECO:0000259" key="2">
    <source>
        <dbReference type="PROSITE" id="PS50020"/>
    </source>
</evidence>
<dbReference type="InterPro" id="IPR001202">
    <property type="entry name" value="WW_dom"/>
</dbReference>
<dbReference type="PROSITE" id="PS01159">
    <property type="entry name" value="WW_DOMAIN_1"/>
    <property type="match status" value="1"/>
</dbReference>
<dbReference type="PROSITE" id="PS50020">
    <property type="entry name" value="WW_DOMAIN_2"/>
    <property type="match status" value="1"/>
</dbReference>
<feature type="compositionally biased region" description="Pro residues" evidence="1">
    <location>
        <begin position="273"/>
        <end position="290"/>
    </location>
</feature>
<evidence type="ECO:0000256" key="1">
    <source>
        <dbReference type="SAM" id="MobiDB-lite"/>
    </source>
</evidence>
<dbReference type="CDD" id="cd00201">
    <property type="entry name" value="WW"/>
    <property type="match status" value="1"/>
</dbReference>
<protein>
    <recommendedName>
        <fullName evidence="2">WW domain-containing protein</fullName>
    </recommendedName>
</protein>
<feature type="compositionally biased region" description="Low complexity" evidence="1">
    <location>
        <begin position="144"/>
        <end position="154"/>
    </location>
</feature>
<feature type="compositionally biased region" description="Polar residues" evidence="1">
    <location>
        <begin position="191"/>
        <end position="204"/>
    </location>
</feature>
<feature type="domain" description="WW" evidence="2">
    <location>
        <begin position="16"/>
        <end position="50"/>
    </location>
</feature>
<sequence length="397" mass="40871">MAGPASPNEGPTFEPPHLPPGWIAQWDGSSKKYYYVQLSTGVSQWEIPTDAAPGGTPAQSSDHPYGVPGPREVITHPDGTQTLKHPDGRMEPILPPESSRSLDGPTGDRGFGNIAANALLSQFSGGNGKPHGSNSHGSGGLGNLAGQLIGSLGSSHGGSHGGSSGNHSGGNASIVGQLASNLFSSGHKPEQPQNYHSGQQQQTHGLAGQVVGGVTGMFGGHHGKQSGQNYGYSNSGPSGTYSGQAPPTSYQPPNASTAAYSSPPANQHSTPSYNPPPSQHGTPSYPPPPGQHGASPYSQPVHQNPPYGGSGPSSTYGHSPASHDYPPPQNQYTASPAHPPYGGHQQQYPPPPTTYSQQYPSSAALAPHQYPGQPSYTGHVPTPQHGQHGGQYHSGNW</sequence>
<accession>A0A9W8NN19</accession>
<dbReference type="EMBL" id="JANPWZ010000037">
    <property type="protein sequence ID" value="KAJ3580005.1"/>
    <property type="molecule type" value="Genomic_DNA"/>
</dbReference>
<proteinExistence type="predicted"/>
<evidence type="ECO:0000313" key="3">
    <source>
        <dbReference type="EMBL" id="KAJ3580005.1"/>
    </source>
</evidence>
<dbReference type="InterPro" id="IPR036020">
    <property type="entry name" value="WW_dom_sf"/>
</dbReference>
<organism evidence="3 4">
    <name type="scientific">Xylaria arbuscula</name>
    <dbReference type="NCBI Taxonomy" id="114810"/>
    <lineage>
        <taxon>Eukaryota</taxon>
        <taxon>Fungi</taxon>
        <taxon>Dikarya</taxon>
        <taxon>Ascomycota</taxon>
        <taxon>Pezizomycotina</taxon>
        <taxon>Sordariomycetes</taxon>
        <taxon>Xylariomycetidae</taxon>
        <taxon>Xylariales</taxon>
        <taxon>Xylariaceae</taxon>
        <taxon>Xylaria</taxon>
    </lineage>
</organism>
<dbReference type="Gene3D" id="2.20.70.10">
    <property type="match status" value="1"/>
</dbReference>
<dbReference type="VEuPathDB" id="FungiDB:F4678DRAFT_485865"/>
<name>A0A9W8NN19_9PEZI</name>
<dbReference type="AlphaFoldDB" id="A0A9W8NN19"/>
<evidence type="ECO:0000313" key="4">
    <source>
        <dbReference type="Proteomes" id="UP001148614"/>
    </source>
</evidence>